<dbReference type="EMBL" id="BART01035437">
    <property type="protein sequence ID" value="GAH14482.1"/>
    <property type="molecule type" value="Genomic_DNA"/>
</dbReference>
<evidence type="ECO:0000313" key="1">
    <source>
        <dbReference type="EMBL" id="GAH14482.1"/>
    </source>
</evidence>
<evidence type="ECO:0008006" key="2">
    <source>
        <dbReference type="Google" id="ProtNLM"/>
    </source>
</evidence>
<sequence length="86" mass="10150">MKQQYQTDLWEGKYGNKYVKNNSWSAEEYNLLFEKWLGITRIDMNKIFLDNLDKSIKILEVGCNTGNQLVLLHQMGFNNIYGIEIN</sequence>
<gene>
    <name evidence="1" type="ORF">S01H4_60188</name>
</gene>
<dbReference type="AlphaFoldDB" id="X1D2V2"/>
<dbReference type="InterPro" id="IPR029063">
    <property type="entry name" value="SAM-dependent_MTases_sf"/>
</dbReference>
<accession>X1D2V2</accession>
<comment type="caution">
    <text evidence="1">The sequence shown here is derived from an EMBL/GenBank/DDBJ whole genome shotgun (WGS) entry which is preliminary data.</text>
</comment>
<reference evidence="1" key="1">
    <citation type="journal article" date="2014" name="Front. Microbiol.">
        <title>High frequency of phylogenetically diverse reductive dehalogenase-homologous genes in deep subseafloor sedimentary metagenomes.</title>
        <authorList>
            <person name="Kawai M."/>
            <person name="Futagami T."/>
            <person name="Toyoda A."/>
            <person name="Takaki Y."/>
            <person name="Nishi S."/>
            <person name="Hori S."/>
            <person name="Arai W."/>
            <person name="Tsubouchi T."/>
            <person name="Morono Y."/>
            <person name="Uchiyama I."/>
            <person name="Ito T."/>
            <person name="Fujiyama A."/>
            <person name="Inagaki F."/>
            <person name="Takami H."/>
        </authorList>
    </citation>
    <scope>NUCLEOTIDE SEQUENCE</scope>
    <source>
        <strain evidence="1">Expedition CK06-06</strain>
    </source>
</reference>
<dbReference type="SUPFAM" id="SSF53335">
    <property type="entry name" value="S-adenosyl-L-methionine-dependent methyltransferases"/>
    <property type="match status" value="1"/>
</dbReference>
<name>X1D2V2_9ZZZZ</name>
<organism evidence="1">
    <name type="scientific">marine sediment metagenome</name>
    <dbReference type="NCBI Taxonomy" id="412755"/>
    <lineage>
        <taxon>unclassified sequences</taxon>
        <taxon>metagenomes</taxon>
        <taxon>ecological metagenomes</taxon>
    </lineage>
</organism>
<protein>
    <recommendedName>
        <fullName evidence="2">Methyltransferase domain-containing protein</fullName>
    </recommendedName>
</protein>
<dbReference type="Gene3D" id="3.40.50.150">
    <property type="entry name" value="Vaccinia Virus protein VP39"/>
    <property type="match status" value="1"/>
</dbReference>
<proteinExistence type="predicted"/>
<feature type="non-terminal residue" evidence="1">
    <location>
        <position position="86"/>
    </location>
</feature>